<keyword evidence="2" id="KW-0805">Transcription regulation</keyword>
<reference evidence="8 9" key="1">
    <citation type="submission" date="2016-10" db="EMBL/GenBank/DDBJ databases">
        <authorList>
            <person name="Varghese N."/>
            <person name="Submissions S."/>
        </authorList>
    </citation>
    <scope>NUCLEOTIDE SEQUENCE [LARGE SCALE GENOMIC DNA]</scope>
    <source>
        <strain evidence="8 9">DSM 29073</strain>
    </source>
</reference>
<dbReference type="SUPFAM" id="SSF88659">
    <property type="entry name" value="Sigma3 and sigma4 domains of RNA polymerase sigma factors"/>
    <property type="match status" value="1"/>
</dbReference>
<dbReference type="InterPro" id="IPR007627">
    <property type="entry name" value="RNA_pol_sigma70_r2"/>
</dbReference>
<dbReference type="PANTHER" id="PTHR43133">
    <property type="entry name" value="RNA POLYMERASE ECF-TYPE SIGMA FACTO"/>
    <property type="match status" value="1"/>
</dbReference>
<dbReference type="AlphaFoldDB" id="A0A8G2F3U2"/>
<protein>
    <submittedName>
        <fullName evidence="8">RNA polymerase sigma-70 factor, ECF subfamily</fullName>
    </submittedName>
</protein>
<dbReference type="InterPro" id="IPR013324">
    <property type="entry name" value="RNA_pol_sigma_r3/r4-like"/>
</dbReference>
<dbReference type="InterPro" id="IPR014284">
    <property type="entry name" value="RNA_pol_sigma-70_dom"/>
</dbReference>
<evidence type="ECO:0000256" key="4">
    <source>
        <dbReference type="ARBA" id="ARBA00023125"/>
    </source>
</evidence>
<dbReference type="PANTHER" id="PTHR43133:SF46">
    <property type="entry name" value="RNA POLYMERASE SIGMA-70 FACTOR ECF SUBFAMILY"/>
    <property type="match status" value="1"/>
</dbReference>
<dbReference type="SUPFAM" id="SSF88946">
    <property type="entry name" value="Sigma2 domain of RNA polymerase sigma factors"/>
    <property type="match status" value="1"/>
</dbReference>
<evidence type="ECO:0000259" key="6">
    <source>
        <dbReference type="Pfam" id="PF04542"/>
    </source>
</evidence>
<keyword evidence="3" id="KW-0731">Sigma factor</keyword>
<dbReference type="Pfam" id="PF04542">
    <property type="entry name" value="Sigma70_r2"/>
    <property type="match status" value="1"/>
</dbReference>
<keyword evidence="9" id="KW-1185">Reference proteome</keyword>
<comment type="similarity">
    <text evidence="1">Belongs to the sigma-70 factor family. ECF subfamily.</text>
</comment>
<dbReference type="Pfam" id="PF04545">
    <property type="entry name" value="Sigma70_r4"/>
    <property type="match status" value="1"/>
</dbReference>
<feature type="domain" description="RNA polymerase sigma-70 region 4" evidence="7">
    <location>
        <begin position="131"/>
        <end position="180"/>
    </location>
</feature>
<name>A0A8G2F3U2_9BACT</name>
<dbReference type="InterPro" id="IPR039425">
    <property type="entry name" value="RNA_pol_sigma-70-like"/>
</dbReference>
<dbReference type="InterPro" id="IPR036388">
    <property type="entry name" value="WH-like_DNA-bd_sf"/>
</dbReference>
<dbReference type="Proteomes" id="UP000236725">
    <property type="component" value="Unassembled WGS sequence"/>
</dbReference>
<evidence type="ECO:0000313" key="8">
    <source>
        <dbReference type="EMBL" id="SEF70709.1"/>
    </source>
</evidence>
<dbReference type="Gene3D" id="1.10.10.10">
    <property type="entry name" value="Winged helix-like DNA-binding domain superfamily/Winged helix DNA-binding domain"/>
    <property type="match status" value="1"/>
</dbReference>
<dbReference type="InterPro" id="IPR007630">
    <property type="entry name" value="RNA_pol_sigma70_r4"/>
</dbReference>
<dbReference type="InterPro" id="IPR013325">
    <property type="entry name" value="RNA_pol_sigma_r2"/>
</dbReference>
<gene>
    <name evidence="8" type="ORF">SAMN05444001_10559</name>
</gene>
<dbReference type="GO" id="GO:0006352">
    <property type="term" value="P:DNA-templated transcription initiation"/>
    <property type="evidence" value="ECO:0007669"/>
    <property type="project" value="InterPro"/>
</dbReference>
<keyword evidence="5" id="KW-0804">Transcription</keyword>
<dbReference type="GO" id="GO:0016987">
    <property type="term" value="F:sigma factor activity"/>
    <property type="evidence" value="ECO:0007669"/>
    <property type="project" value="UniProtKB-KW"/>
</dbReference>
<dbReference type="CDD" id="cd06171">
    <property type="entry name" value="Sigma70_r4"/>
    <property type="match status" value="1"/>
</dbReference>
<keyword evidence="4" id="KW-0238">DNA-binding</keyword>
<organism evidence="8 9">
    <name type="scientific">Parabacteroides chinchillae</name>
    <dbReference type="NCBI Taxonomy" id="871327"/>
    <lineage>
        <taxon>Bacteria</taxon>
        <taxon>Pseudomonadati</taxon>
        <taxon>Bacteroidota</taxon>
        <taxon>Bacteroidia</taxon>
        <taxon>Bacteroidales</taxon>
        <taxon>Tannerellaceae</taxon>
        <taxon>Parabacteroides</taxon>
    </lineage>
</organism>
<comment type="caution">
    <text evidence="8">The sequence shown here is derived from an EMBL/GenBank/DDBJ whole genome shotgun (WGS) entry which is preliminary data.</text>
</comment>
<evidence type="ECO:0000256" key="5">
    <source>
        <dbReference type="ARBA" id="ARBA00023163"/>
    </source>
</evidence>
<accession>A0A8G2F3U2</accession>
<evidence type="ECO:0000256" key="1">
    <source>
        <dbReference type="ARBA" id="ARBA00010641"/>
    </source>
</evidence>
<dbReference type="Gene3D" id="1.10.1740.10">
    <property type="match status" value="1"/>
</dbReference>
<dbReference type="NCBIfam" id="TIGR02937">
    <property type="entry name" value="sigma70-ECF"/>
    <property type="match status" value="1"/>
</dbReference>
<evidence type="ECO:0000259" key="7">
    <source>
        <dbReference type="Pfam" id="PF04545"/>
    </source>
</evidence>
<feature type="domain" description="RNA polymerase sigma-70 region 2" evidence="6">
    <location>
        <begin position="28"/>
        <end position="89"/>
    </location>
</feature>
<evidence type="ECO:0000313" key="9">
    <source>
        <dbReference type="Proteomes" id="UP000236725"/>
    </source>
</evidence>
<evidence type="ECO:0000256" key="3">
    <source>
        <dbReference type="ARBA" id="ARBA00023082"/>
    </source>
</evidence>
<evidence type="ECO:0000256" key="2">
    <source>
        <dbReference type="ARBA" id="ARBA00023015"/>
    </source>
</evidence>
<sequence length="186" mass="22238">MTLYSDLADIELWNCFLSGDKKAMEYIYSLYYKPLLAYGMKLLPDYELVRDCVQDMFVKLYITRKNLSSTPHINSYLIRALRNRLYDEMSVHVDKMTIDDLPFDFAVEDFFLTHFQESDDDLLQRKKLQIAIEKLSARQREIVYLRFIRELDYNEIGDFLGINYQSAKNLISRTLVKLRQYYMEGN</sequence>
<dbReference type="GO" id="GO:0003677">
    <property type="term" value="F:DNA binding"/>
    <property type="evidence" value="ECO:0007669"/>
    <property type="project" value="UniProtKB-KW"/>
</dbReference>
<dbReference type="EMBL" id="FNVS01000005">
    <property type="protein sequence ID" value="SEF70709.1"/>
    <property type="molecule type" value="Genomic_DNA"/>
</dbReference>
<dbReference type="RefSeq" id="WP_103982834.1">
    <property type="nucleotide sequence ID" value="NZ_FNVS01000005.1"/>
</dbReference>
<proteinExistence type="inferred from homology"/>